<sequence length="92" mass="10739">MIQSFKHKGLERFFLTGCEKGIQACHAQKLSRQLGVLNNAKLPADMNQFGWGWHALRGKRKDCWSVQVNGNWRLTFEFDEGHAELVDYEDYH</sequence>
<dbReference type="PANTHER" id="PTHR40266">
    <property type="entry name" value="TOXIN HIGB-1"/>
    <property type="match status" value="1"/>
</dbReference>
<dbReference type="EMBL" id="CP080095">
    <property type="protein sequence ID" value="QYD67579.1"/>
    <property type="molecule type" value="Genomic_DNA"/>
</dbReference>
<dbReference type="InterPro" id="IPR035093">
    <property type="entry name" value="RelE/ParE_toxin_dom_sf"/>
</dbReference>
<dbReference type="RefSeq" id="WP_219796677.1">
    <property type="nucleotide sequence ID" value="NZ_CP080095.1"/>
</dbReference>
<evidence type="ECO:0000313" key="2">
    <source>
        <dbReference type="Proteomes" id="UP000826462"/>
    </source>
</evidence>
<dbReference type="Proteomes" id="UP000826462">
    <property type="component" value="Chromosome 1"/>
</dbReference>
<evidence type="ECO:0000313" key="1">
    <source>
        <dbReference type="EMBL" id="QYD67579.1"/>
    </source>
</evidence>
<protein>
    <submittedName>
        <fullName evidence="1">Type II toxin-antitoxin system RelE/ParE family toxin</fullName>
    </submittedName>
</protein>
<accession>A0ABX8UFV1</accession>
<gene>
    <name evidence="1" type="ORF">KZJ38_14625</name>
</gene>
<dbReference type="PANTHER" id="PTHR40266:SF2">
    <property type="entry name" value="TOXIN HIGB-1"/>
    <property type="match status" value="1"/>
</dbReference>
<proteinExistence type="predicted"/>
<name>A0ABX8UFV1_9BURK</name>
<dbReference type="InterPro" id="IPR007711">
    <property type="entry name" value="HigB-1"/>
</dbReference>
<dbReference type="SUPFAM" id="SSF143011">
    <property type="entry name" value="RelE-like"/>
    <property type="match status" value="1"/>
</dbReference>
<dbReference type="Gene3D" id="3.30.2310.20">
    <property type="entry name" value="RelE-like"/>
    <property type="match status" value="1"/>
</dbReference>
<dbReference type="Pfam" id="PF05015">
    <property type="entry name" value="HigB-like_toxin"/>
    <property type="match status" value="1"/>
</dbReference>
<organism evidence="1 2">
    <name type="scientific">Paraburkholderia edwinii</name>
    <dbReference type="NCBI Taxonomy" id="2861782"/>
    <lineage>
        <taxon>Bacteria</taxon>
        <taxon>Pseudomonadati</taxon>
        <taxon>Pseudomonadota</taxon>
        <taxon>Betaproteobacteria</taxon>
        <taxon>Burkholderiales</taxon>
        <taxon>Burkholderiaceae</taxon>
        <taxon>Paraburkholderia</taxon>
    </lineage>
</organism>
<reference evidence="1 2" key="1">
    <citation type="submission" date="2021-07" db="EMBL/GenBank/DDBJ databases">
        <title>Paraburkholderia edwinii protects Aspergillus sp. from phenazines by acting as a toxin sponge.</title>
        <authorList>
            <person name="Dahlstrom K.M."/>
            <person name="Newman D.K."/>
        </authorList>
    </citation>
    <scope>NUCLEOTIDE SEQUENCE [LARGE SCALE GENOMIC DNA]</scope>
    <source>
        <strain evidence="1 2">Pe01</strain>
    </source>
</reference>
<keyword evidence="2" id="KW-1185">Reference proteome</keyword>